<dbReference type="GO" id="GO:0003697">
    <property type="term" value="F:single-stranded DNA binding"/>
    <property type="evidence" value="ECO:0007669"/>
    <property type="project" value="TreeGrafter"/>
</dbReference>
<sequence length="750" mass="86405">MARKGAKRKSVPSRGSDSELEEVQRPLRKRATRSSRNNAQQTLDCEAGQPSSTKERNDSKQSNGKTVEKTSDKMNLKEKFPISEVKEIIKEDPIPQNNNILSEQEDSSDDEMEDSIDWETVELPSHSQQQEQNNQFSAYNDVEVVFEAPRPVLKKSKWEMAYQRQLREWIHNCHVVLLIAHYMTRNNWCASQEVQAVCLSAVPEHVQTICRRLDESEEQFKKGVKWLLTWWREYFSVDGIGLATRAYDEYSFFSNVDLLEDRQMLNSRLKERGVLDGEDIANSTEFVDKLVSRSGNRDTSAELFVAIARSMGYDTRLVSSLQAIPYRVPAARSDKKETQPEMDDAGSSQKNSSLRFPFRTPRPQLTGPAPDGDPNKFTSPKAKPPTVWAEIFDPHVDKWICVDPIRGLYDQPKNMEPSSTDKRNVISYILAFCSDSTGCIDVTRRYTSNIAKAMKQRERELTKREKEGGMRKWSTILLESIRPKQMGDRERREEEEFRESQSRDPMPTSIQAFNNHSLYALERHLKKFEVLYPQEPILGHIKGEKIFPRSCVKPVHTAETWMKRGRVVKDGEQPVKHVNARAMTLEKKRAQEIAKLEGQTLQVGCYGEWQTTAYRPPPVVDVDFEFVKQRSVPVTRGIVIPAESKEMLLEAWQEHECHEIDKATEKQEKEVYARWRKIIKGVLLKVRLDNDYGKSKMAQEQSSVSQESPQTKWEKFLRNRHKANDEEGTAGGGFIVDDFDTKNNNDTEMA</sequence>
<protein>
    <submittedName>
        <fullName evidence="9">Uncharacterized protein</fullName>
    </submittedName>
</protein>
<evidence type="ECO:0000259" key="7">
    <source>
        <dbReference type="SMART" id="SM01030"/>
    </source>
</evidence>
<evidence type="ECO:0000256" key="4">
    <source>
        <dbReference type="ARBA" id="ARBA00023204"/>
    </source>
</evidence>
<dbReference type="InterPro" id="IPR018326">
    <property type="entry name" value="Rad4_beta-hairpin_dom1"/>
</dbReference>
<dbReference type="OrthoDB" id="300780at2759"/>
<evidence type="ECO:0000313" key="9">
    <source>
        <dbReference type="EMBL" id="KAF7721686.1"/>
    </source>
</evidence>
<feature type="region of interest" description="Disordered" evidence="6">
    <location>
        <begin position="484"/>
        <end position="509"/>
    </location>
</feature>
<dbReference type="GO" id="GO:0000111">
    <property type="term" value="C:nucleotide-excision repair factor 2 complex"/>
    <property type="evidence" value="ECO:0007669"/>
    <property type="project" value="TreeGrafter"/>
</dbReference>
<reference evidence="9" key="1">
    <citation type="submission" date="2020-01" db="EMBL/GenBank/DDBJ databases">
        <title>Genome Sequencing of Three Apophysomyces-Like Fungal Strains Confirms a Novel Fungal Genus in the Mucoromycota with divergent Burkholderia-like Endosymbiotic Bacteria.</title>
        <authorList>
            <person name="Stajich J.E."/>
            <person name="Macias A.M."/>
            <person name="Carter-House D."/>
            <person name="Lovett B."/>
            <person name="Kasson L.R."/>
            <person name="Berry K."/>
            <person name="Grigoriev I."/>
            <person name="Chang Y."/>
            <person name="Spatafora J."/>
            <person name="Kasson M.T."/>
        </authorList>
    </citation>
    <scope>NUCLEOTIDE SEQUENCE</scope>
    <source>
        <strain evidence="9">NRRL A-21654</strain>
    </source>
</reference>
<feature type="compositionally biased region" description="Polar residues" evidence="6">
    <location>
        <begin position="34"/>
        <end position="43"/>
    </location>
</feature>
<dbReference type="GO" id="GO:0005737">
    <property type="term" value="C:cytoplasm"/>
    <property type="evidence" value="ECO:0007669"/>
    <property type="project" value="TreeGrafter"/>
</dbReference>
<dbReference type="Gene3D" id="2.20.20.110">
    <property type="entry name" value="Rad4, beta-hairpin domain BHD1"/>
    <property type="match status" value="1"/>
</dbReference>
<evidence type="ECO:0000259" key="8">
    <source>
        <dbReference type="SMART" id="SM01031"/>
    </source>
</evidence>
<keyword evidence="4" id="KW-0234">DNA repair</keyword>
<dbReference type="Pfam" id="PF10403">
    <property type="entry name" value="BHD_1"/>
    <property type="match status" value="1"/>
</dbReference>
<feature type="compositionally biased region" description="Basic and acidic residues" evidence="6">
    <location>
        <begin position="712"/>
        <end position="725"/>
    </location>
</feature>
<evidence type="ECO:0000256" key="5">
    <source>
        <dbReference type="ARBA" id="ARBA00023242"/>
    </source>
</evidence>
<feature type="region of interest" description="Disordered" evidence="6">
    <location>
        <begin position="330"/>
        <end position="382"/>
    </location>
</feature>
<dbReference type="GO" id="GO:0006298">
    <property type="term" value="P:mismatch repair"/>
    <property type="evidence" value="ECO:0007669"/>
    <property type="project" value="TreeGrafter"/>
</dbReference>
<dbReference type="GO" id="GO:0071942">
    <property type="term" value="C:XPC complex"/>
    <property type="evidence" value="ECO:0007669"/>
    <property type="project" value="TreeGrafter"/>
</dbReference>
<keyword evidence="5" id="KW-0539">Nucleus</keyword>
<evidence type="ECO:0000256" key="2">
    <source>
        <dbReference type="ARBA" id="ARBA00009525"/>
    </source>
</evidence>
<feature type="compositionally biased region" description="Basic residues" evidence="6">
    <location>
        <begin position="1"/>
        <end position="11"/>
    </location>
</feature>
<dbReference type="Gene3D" id="3.90.260.10">
    <property type="entry name" value="Transglutaminase-like"/>
    <property type="match status" value="1"/>
</dbReference>
<feature type="domain" description="Rad4 beta-hairpin" evidence="7">
    <location>
        <begin position="502"/>
        <end position="553"/>
    </location>
</feature>
<dbReference type="AlphaFoldDB" id="A0A8H7ELJ3"/>
<dbReference type="PANTHER" id="PTHR12135">
    <property type="entry name" value="DNA REPAIR PROTEIN XP-C / RAD4"/>
    <property type="match status" value="1"/>
</dbReference>
<dbReference type="EMBL" id="JABAYA010000243">
    <property type="protein sequence ID" value="KAF7721686.1"/>
    <property type="molecule type" value="Genomic_DNA"/>
</dbReference>
<dbReference type="InterPro" id="IPR018325">
    <property type="entry name" value="Rad4/PNGase_transGLS-fold"/>
</dbReference>
<evidence type="ECO:0000256" key="3">
    <source>
        <dbReference type="ARBA" id="ARBA00022763"/>
    </source>
</evidence>
<dbReference type="SMART" id="SM01030">
    <property type="entry name" value="BHD_1"/>
    <property type="match status" value="1"/>
</dbReference>
<dbReference type="Proteomes" id="UP000605846">
    <property type="component" value="Unassembled WGS sequence"/>
</dbReference>
<gene>
    <name evidence="9" type="ORF">EC973_004307</name>
</gene>
<dbReference type="Pfam" id="PF10404">
    <property type="entry name" value="BHD_2"/>
    <property type="match status" value="1"/>
</dbReference>
<dbReference type="Pfam" id="PF03835">
    <property type="entry name" value="Rad4"/>
    <property type="match status" value="1"/>
</dbReference>
<feature type="domain" description="Rad4 beta-hairpin" evidence="8">
    <location>
        <begin position="555"/>
        <end position="617"/>
    </location>
</feature>
<proteinExistence type="inferred from homology"/>
<dbReference type="GO" id="GO:0006289">
    <property type="term" value="P:nucleotide-excision repair"/>
    <property type="evidence" value="ECO:0007669"/>
    <property type="project" value="InterPro"/>
</dbReference>
<dbReference type="PANTHER" id="PTHR12135:SF0">
    <property type="entry name" value="DNA REPAIR PROTEIN COMPLEMENTING XP-C CELLS"/>
    <property type="match status" value="1"/>
</dbReference>
<comment type="subcellular location">
    <subcellularLocation>
        <location evidence="1">Nucleus</location>
    </subcellularLocation>
</comment>
<dbReference type="InterPro" id="IPR004583">
    <property type="entry name" value="DNA_repair_Rad4"/>
</dbReference>
<evidence type="ECO:0000313" key="10">
    <source>
        <dbReference type="Proteomes" id="UP000605846"/>
    </source>
</evidence>
<feature type="compositionally biased region" description="Basic and acidic residues" evidence="6">
    <location>
        <begin position="66"/>
        <end position="93"/>
    </location>
</feature>
<dbReference type="SMART" id="SM01031">
    <property type="entry name" value="BHD_2"/>
    <property type="match status" value="1"/>
</dbReference>
<dbReference type="SUPFAM" id="SSF54001">
    <property type="entry name" value="Cysteine proteinases"/>
    <property type="match status" value="1"/>
</dbReference>
<feature type="region of interest" description="Disordered" evidence="6">
    <location>
        <begin position="695"/>
        <end position="750"/>
    </location>
</feature>
<evidence type="ECO:0000256" key="6">
    <source>
        <dbReference type="SAM" id="MobiDB-lite"/>
    </source>
</evidence>
<feature type="compositionally biased region" description="Basic and acidic residues" evidence="6">
    <location>
        <begin position="484"/>
        <end position="502"/>
    </location>
</feature>
<accession>A0A8H7ELJ3</accession>
<name>A0A8H7ELJ3_9FUNG</name>
<keyword evidence="3" id="KW-0227">DNA damage</keyword>
<keyword evidence="10" id="KW-1185">Reference proteome</keyword>
<feature type="compositionally biased region" description="Acidic residues" evidence="6">
    <location>
        <begin position="103"/>
        <end position="113"/>
    </location>
</feature>
<feature type="region of interest" description="Disordered" evidence="6">
    <location>
        <begin position="1"/>
        <end position="113"/>
    </location>
</feature>
<dbReference type="InterPro" id="IPR018327">
    <property type="entry name" value="BHD_2"/>
</dbReference>
<organism evidence="9 10">
    <name type="scientific">Apophysomyces ossiformis</name>
    <dbReference type="NCBI Taxonomy" id="679940"/>
    <lineage>
        <taxon>Eukaryota</taxon>
        <taxon>Fungi</taxon>
        <taxon>Fungi incertae sedis</taxon>
        <taxon>Mucoromycota</taxon>
        <taxon>Mucoromycotina</taxon>
        <taxon>Mucoromycetes</taxon>
        <taxon>Mucorales</taxon>
        <taxon>Mucorineae</taxon>
        <taxon>Mucoraceae</taxon>
        <taxon>Apophysomyces</taxon>
    </lineage>
</organism>
<dbReference type="InterPro" id="IPR038765">
    <property type="entry name" value="Papain-like_cys_pep_sf"/>
</dbReference>
<dbReference type="InterPro" id="IPR036985">
    <property type="entry name" value="Transglutaminase-like_sf"/>
</dbReference>
<comment type="similarity">
    <text evidence="2">Belongs to the XPC family.</text>
</comment>
<feature type="compositionally biased region" description="Basic and acidic residues" evidence="6">
    <location>
        <begin position="739"/>
        <end position="750"/>
    </location>
</feature>
<evidence type="ECO:0000256" key="1">
    <source>
        <dbReference type="ARBA" id="ARBA00004123"/>
    </source>
</evidence>
<dbReference type="GO" id="GO:0003684">
    <property type="term" value="F:damaged DNA binding"/>
    <property type="evidence" value="ECO:0007669"/>
    <property type="project" value="InterPro"/>
</dbReference>
<feature type="compositionally biased region" description="Low complexity" evidence="6">
    <location>
        <begin position="699"/>
        <end position="710"/>
    </location>
</feature>
<comment type="caution">
    <text evidence="9">The sequence shown here is derived from an EMBL/GenBank/DDBJ whole genome shotgun (WGS) entry which is preliminary data.</text>
</comment>